<dbReference type="GO" id="GO:0005762">
    <property type="term" value="C:mitochondrial large ribosomal subunit"/>
    <property type="evidence" value="ECO:0007669"/>
    <property type="project" value="TreeGrafter"/>
</dbReference>
<dbReference type="GO" id="GO:0032543">
    <property type="term" value="P:mitochondrial translation"/>
    <property type="evidence" value="ECO:0007669"/>
    <property type="project" value="InterPro"/>
</dbReference>
<keyword evidence="4" id="KW-0496">Mitochondrion</keyword>
<dbReference type="SMART" id="SM00916">
    <property type="entry name" value="L51_S25_CI-B8"/>
    <property type="match status" value="1"/>
</dbReference>
<dbReference type="InterPro" id="IPR036249">
    <property type="entry name" value="Thioredoxin-like_sf"/>
</dbReference>
<dbReference type="InterPro" id="IPR039927">
    <property type="entry name" value="Ribosomal_mL43"/>
</dbReference>
<dbReference type="FunFam" id="3.40.30.10:FF:000173">
    <property type="entry name" value="Mitochondrial 54S ribosomal protein"/>
    <property type="match status" value="1"/>
</dbReference>
<dbReference type="SUPFAM" id="SSF52833">
    <property type="entry name" value="Thioredoxin-like"/>
    <property type="match status" value="1"/>
</dbReference>
<evidence type="ECO:0000259" key="8">
    <source>
        <dbReference type="SMART" id="SM00916"/>
    </source>
</evidence>
<keyword evidence="3" id="KW-0689">Ribosomal protein</keyword>
<proteinExistence type="inferred from homology"/>
<dbReference type="PANTHER" id="PTHR21396:SF2">
    <property type="entry name" value="LARGE RIBOSOMAL SUBUNIT PROTEIN ML43"/>
    <property type="match status" value="1"/>
</dbReference>
<evidence type="ECO:0000256" key="7">
    <source>
        <dbReference type="ARBA" id="ARBA00075061"/>
    </source>
</evidence>
<comment type="caution">
    <text evidence="9">The sequence shown here is derived from an EMBL/GenBank/DDBJ whole genome shotgun (WGS) entry which is preliminary data.</text>
</comment>
<comment type="similarity">
    <text evidence="2">Belongs to the mitochondrion-specific ribosomal protein mL43 family.</text>
</comment>
<evidence type="ECO:0000256" key="3">
    <source>
        <dbReference type="ARBA" id="ARBA00022980"/>
    </source>
</evidence>
<dbReference type="EMBL" id="CCBQ010000045">
    <property type="protein sequence ID" value="CDO95709.1"/>
    <property type="molecule type" value="Genomic_DNA"/>
</dbReference>
<accession>A0A0A8L9Z5</accession>
<keyword evidence="5" id="KW-0687">Ribonucleoprotein</keyword>
<organism evidence="9 10">
    <name type="scientific">Kluyveromyces dobzhanskii CBS 2104</name>
    <dbReference type="NCBI Taxonomy" id="1427455"/>
    <lineage>
        <taxon>Eukaryota</taxon>
        <taxon>Fungi</taxon>
        <taxon>Dikarya</taxon>
        <taxon>Ascomycota</taxon>
        <taxon>Saccharomycotina</taxon>
        <taxon>Saccharomycetes</taxon>
        <taxon>Saccharomycetales</taxon>
        <taxon>Saccharomycetaceae</taxon>
        <taxon>Kluyveromyces</taxon>
    </lineage>
</organism>
<evidence type="ECO:0000313" key="10">
    <source>
        <dbReference type="Proteomes" id="UP000031516"/>
    </source>
</evidence>
<comment type="subcellular location">
    <subcellularLocation>
        <location evidence="1">Mitochondrion</location>
    </subcellularLocation>
</comment>
<evidence type="ECO:0000256" key="1">
    <source>
        <dbReference type="ARBA" id="ARBA00004173"/>
    </source>
</evidence>
<reference evidence="9 10" key="1">
    <citation type="submission" date="2014-03" db="EMBL/GenBank/DDBJ databases">
        <title>The genome of Kluyveromyces dobzhanskii.</title>
        <authorList>
            <person name="Nystedt B."/>
            <person name="Astrom S."/>
        </authorList>
    </citation>
    <scope>NUCLEOTIDE SEQUENCE [LARGE SCALE GENOMIC DNA]</scope>
    <source>
        <strain evidence="9 10">CBS 2104</strain>
    </source>
</reference>
<name>A0A0A8L9Z5_9SACH</name>
<gene>
    <name evidence="9" type="ORF">KLDO_g3940</name>
</gene>
<dbReference type="Pfam" id="PF05047">
    <property type="entry name" value="L51_S25_CI-B8"/>
    <property type="match status" value="1"/>
</dbReference>
<dbReference type="OrthoDB" id="88at2759"/>
<sequence length="142" mass="16204">MVVKVLRQTSIARNGVGSFVLPCKKITLQYCNWGGSSQGLREFLTSKRMINWAEKYPQIQFEIVRKSGHPVIKGDYVNGRDKAICVKNLNIDNVENKLKQIRDSSGELLRHRTKNHNVDTLNDSVRGIWSPLHVNPAVRHKV</sequence>
<evidence type="ECO:0000256" key="5">
    <source>
        <dbReference type="ARBA" id="ARBA00023274"/>
    </source>
</evidence>
<dbReference type="GO" id="GO:0003735">
    <property type="term" value="F:structural constituent of ribosome"/>
    <property type="evidence" value="ECO:0007669"/>
    <property type="project" value="InterPro"/>
</dbReference>
<keyword evidence="10" id="KW-1185">Reference proteome</keyword>
<feature type="domain" description="Ribosomal protein/NADH dehydrogenase" evidence="8">
    <location>
        <begin position="32"/>
        <end position="105"/>
    </location>
</feature>
<dbReference type="Gene3D" id="3.40.30.10">
    <property type="entry name" value="Glutaredoxin"/>
    <property type="match status" value="1"/>
</dbReference>
<evidence type="ECO:0000256" key="6">
    <source>
        <dbReference type="ARBA" id="ARBA00035188"/>
    </source>
</evidence>
<evidence type="ECO:0000313" key="9">
    <source>
        <dbReference type="EMBL" id="CDO95709.1"/>
    </source>
</evidence>
<protein>
    <recommendedName>
        <fullName evidence="6">Large ribosomal subunit protein mL43</fullName>
    </recommendedName>
    <alternativeName>
        <fullName evidence="7">54S ribosomal protein L51, mitochondrial</fullName>
    </alternativeName>
</protein>
<evidence type="ECO:0000256" key="4">
    <source>
        <dbReference type="ARBA" id="ARBA00023128"/>
    </source>
</evidence>
<evidence type="ECO:0000256" key="2">
    <source>
        <dbReference type="ARBA" id="ARBA00006073"/>
    </source>
</evidence>
<dbReference type="Proteomes" id="UP000031516">
    <property type="component" value="Unassembled WGS sequence"/>
</dbReference>
<dbReference type="PANTHER" id="PTHR21396">
    <property type="entry name" value="39S RIBOSOMAL PROTEIN L43"/>
    <property type="match status" value="1"/>
</dbReference>
<dbReference type="AlphaFoldDB" id="A0A0A8L9Z5"/>
<dbReference type="InterPro" id="IPR007741">
    <property type="entry name" value="Ribosomal_mL43/mS25/NADH_DH"/>
</dbReference>